<sequence>MTVHYQLRGSVVWIRIDRPEALNALDIDTLQALESAFLAAEIDPAARVVVLTGTGRAFSAGGDIHQLLREMDGVVDAPSYIESVTRAFTAVRALGKPLIGCVNGLAVGGGLELALHCDLVVASECARLGDGHSNFGIFPGGGSSAMLPRRMSLNQAKDLLFSGRLLSALEWQQMGIVNRLVPLEQLESQTQALADELATKSPVLLRRLKAFANTTSDMPLHAALQEELQQLRAQMTTNDMREGTSAFVEKRIPHYTGT</sequence>
<accession>A0ABV2QAZ1</accession>
<dbReference type="EMBL" id="JBEPSH010000006">
    <property type="protein sequence ID" value="MET4578107.1"/>
    <property type="molecule type" value="Genomic_DNA"/>
</dbReference>
<name>A0ABV2QAZ1_9BURK</name>
<dbReference type="Gene3D" id="3.90.226.10">
    <property type="entry name" value="2-enoyl-CoA Hydratase, Chain A, domain 1"/>
    <property type="match status" value="1"/>
</dbReference>
<evidence type="ECO:0000256" key="2">
    <source>
        <dbReference type="RuleBase" id="RU003707"/>
    </source>
</evidence>
<dbReference type="Proteomes" id="UP001549320">
    <property type="component" value="Unassembled WGS sequence"/>
</dbReference>
<gene>
    <name evidence="3" type="ORF">ABIE13_003223</name>
</gene>
<keyword evidence="4" id="KW-1185">Reference proteome</keyword>
<evidence type="ECO:0000313" key="3">
    <source>
        <dbReference type="EMBL" id="MET4578107.1"/>
    </source>
</evidence>
<dbReference type="PANTHER" id="PTHR43802:SF1">
    <property type="entry name" value="IP11341P-RELATED"/>
    <property type="match status" value="1"/>
</dbReference>
<protein>
    <submittedName>
        <fullName evidence="3">Enoyl-CoA hydratase/carnithine racemase</fullName>
    </submittedName>
</protein>
<proteinExistence type="inferred from homology"/>
<dbReference type="Pfam" id="PF00378">
    <property type="entry name" value="ECH_1"/>
    <property type="match status" value="1"/>
</dbReference>
<comment type="similarity">
    <text evidence="1 2">Belongs to the enoyl-CoA hydratase/isomerase family.</text>
</comment>
<dbReference type="PROSITE" id="PS00166">
    <property type="entry name" value="ENOYL_COA_HYDRATASE"/>
    <property type="match status" value="1"/>
</dbReference>
<dbReference type="InterPro" id="IPR018376">
    <property type="entry name" value="Enoyl-CoA_hyd/isom_CS"/>
</dbReference>
<dbReference type="InterPro" id="IPR029045">
    <property type="entry name" value="ClpP/crotonase-like_dom_sf"/>
</dbReference>
<dbReference type="InterPro" id="IPR001753">
    <property type="entry name" value="Enoyl-CoA_hydra/iso"/>
</dbReference>
<evidence type="ECO:0000256" key="1">
    <source>
        <dbReference type="ARBA" id="ARBA00005254"/>
    </source>
</evidence>
<reference evidence="3 4" key="1">
    <citation type="submission" date="2024-06" db="EMBL/GenBank/DDBJ databases">
        <title>Sorghum-associated microbial communities from plants grown in Nebraska, USA.</title>
        <authorList>
            <person name="Schachtman D."/>
        </authorList>
    </citation>
    <scope>NUCLEOTIDE SEQUENCE [LARGE SCALE GENOMIC DNA]</scope>
    <source>
        <strain evidence="3 4">2709</strain>
    </source>
</reference>
<dbReference type="PANTHER" id="PTHR43802">
    <property type="entry name" value="ENOYL-COA HYDRATASE"/>
    <property type="match status" value="1"/>
</dbReference>
<dbReference type="RefSeq" id="WP_354445074.1">
    <property type="nucleotide sequence ID" value="NZ_JBEPSH010000006.1"/>
</dbReference>
<dbReference type="CDD" id="cd06558">
    <property type="entry name" value="crotonase-like"/>
    <property type="match status" value="1"/>
</dbReference>
<comment type="caution">
    <text evidence="3">The sequence shown here is derived from an EMBL/GenBank/DDBJ whole genome shotgun (WGS) entry which is preliminary data.</text>
</comment>
<dbReference type="SUPFAM" id="SSF52096">
    <property type="entry name" value="ClpP/crotonase"/>
    <property type="match status" value="1"/>
</dbReference>
<evidence type="ECO:0000313" key="4">
    <source>
        <dbReference type="Proteomes" id="UP001549320"/>
    </source>
</evidence>
<organism evidence="3 4">
    <name type="scientific">Ottowia thiooxydans</name>
    <dbReference type="NCBI Taxonomy" id="219182"/>
    <lineage>
        <taxon>Bacteria</taxon>
        <taxon>Pseudomonadati</taxon>
        <taxon>Pseudomonadota</taxon>
        <taxon>Betaproteobacteria</taxon>
        <taxon>Burkholderiales</taxon>
        <taxon>Comamonadaceae</taxon>
        <taxon>Ottowia</taxon>
    </lineage>
</organism>